<dbReference type="Pfam" id="PF01177">
    <property type="entry name" value="Asp_Glu_race"/>
    <property type="match status" value="1"/>
</dbReference>
<dbReference type="InterPro" id="IPR015942">
    <property type="entry name" value="Asp/Glu/hydantoin_racemase"/>
</dbReference>
<dbReference type="EMBL" id="UHFA01000002">
    <property type="protein sequence ID" value="SUN36162.1"/>
    <property type="molecule type" value="Genomic_DNA"/>
</dbReference>
<gene>
    <name evidence="3" type="primary">ygeA_1</name>
    <name evidence="3" type="ORF">NCTC11391_01206</name>
</gene>
<protein>
    <submittedName>
        <fullName evidence="3">Putative amino acid recemase</fullName>
    </submittedName>
</protein>
<organism evidence="3 4">
    <name type="scientific">Streptococcus downei MFe28</name>
    <dbReference type="NCBI Taxonomy" id="764290"/>
    <lineage>
        <taxon>Bacteria</taxon>
        <taxon>Bacillati</taxon>
        <taxon>Bacillota</taxon>
        <taxon>Bacilli</taxon>
        <taxon>Lactobacillales</taxon>
        <taxon>Streptococcaceae</taxon>
        <taxon>Streptococcus</taxon>
    </lineage>
</organism>
<dbReference type="GO" id="GO:0047661">
    <property type="term" value="F:amino-acid racemase activity"/>
    <property type="evidence" value="ECO:0007669"/>
    <property type="project" value="InterPro"/>
</dbReference>
<dbReference type="PANTHER" id="PTHR21198">
    <property type="entry name" value="GLUTAMATE RACEMASE"/>
    <property type="match status" value="1"/>
</dbReference>
<reference evidence="3 4" key="1">
    <citation type="submission" date="2018-06" db="EMBL/GenBank/DDBJ databases">
        <authorList>
            <consortium name="Pathogen Informatics"/>
            <person name="Doyle S."/>
        </authorList>
    </citation>
    <scope>NUCLEOTIDE SEQUENCE [LARGE SCALE GENOMIC DNA]</scope>
    <source>
        <strain evidence="4">NCTC 11391</strain>
    </source>
</reference>
<name>A0A380JDR9_STRDO</name>
<accession>A0A380JDR9</accession>
<dbReference type="InterPro" id="IPR001920">
    <property type="entry name" value="Asp/Glu_race"/>
</dbReference>
<evidence type="ECO:0000313" key="3">
    <source>
        <dbReference type="EMBL" id="SUN36162.1"/>
    </source>
</evidence>
<dbReference type="PROSITE" id="PS00924">
    <property type="entry name" value="ASP_GLU_RACEMASE_2"/>
    <property type="match status" value="1"/>
</dbReference>
<sequence>MAGAEMIVICTNTMHKVVPKVTSMINIPLVHIADATADALEEDNIGTVALLGTRYTMKQKLFDRGLTVLIPEDEQVEEVNRIIFEKLCLGAIKDDSRQYFAKVINQLKVKGAQAVILGCTEIGLLISQEDSSLPVFDTTVIHAKRAAQLALATD</sequence>
<keyword evidence="4" id="KW-1185">Reference proteome</keyword>
<dbReference type="OrthoDB" id="9803739at2"/>
<comment type="similarity">
    <text evidence="1">Belongs to the aspartate/glutamate racemases family.</text>
</comment>
<evidence type="ECO:0000256" key="1">
    <source>
        <dbReference type="ARBA" id="ARBA00007847"/>
    </source>
</evidence>
<evidence type="ECO:0000256" key="2">
    <source>
        <dbReference type="ARBA" id="ARBA00023235"/>
    </source>
</evidence>
<keyword evidence="2" id="KW-0413">Isomerase</keyword>
<dbReference type="SUPFAM" id="SSF53681">
    <property type="entry name" value="Aspartate/glutamate racemase"/>
    <property type="match status" value="2"/>
</dbReference>
<evidence type="ECO:0000313" key="4">
    <source>
        <dbReference type="Proteomes" id="UP000254082"/>
    </source>
</evidence>
<proteinExistence type="inferred from homology"/>
<dbReference type="PANTHER" id="PTHR21198:SF7">
    <property type="entry name" value="ASPARTATE-GLUTAMATE RACEMASE FAMILY"/>
    <property type="match status" value="1"/>
</dbReference>
<dbReference type="InterPro" id="IPR033134">
    <property type="entry name" value="Asp/Glu_racemase_AS_2"/>
</dbReference>
<dbReference type="Proteomes" id="UP000254082">
    <property type="component" value="Unassembled WGS sequence"/>
</dbReference>
<dbReference type="AlphaFoldDB" id="A0A380JDR9"/>
<dbReference type="InterPro" id="IPR004380">
    <property type="entry name" value="Asp_race"/>
</dbReference>
<dbReference type="NCBIfam" id="TIGR00035">
    <property type="entry name" value="asp_race"/>
    <property type="match status" value="1"/>
</dbReference>
<dbReference type="Gene3D" id="3.40.50.1860">
    <property type="match status" value="2"/>
</dbReference>